<dbReference type="Proteomes" id="UP001597308">
    <property type="component" value="Unassembled WGS sequence"/>
</dbReference>
<dbReference type="Pfam" id="PF06835">
    <property type="entry name" value="LptC"/>
    <property type="match status" value="1"/>
</dbReference>
<dbReference type="RefSeq" id="WP_378800850.1">
    <property type="nucleotide sequence ID" value="NZ_JBHUER010000011.1"/>
</dbReference>
<feature type="transmembrane region" description="Helical" evidence="1">
    <location>
        <begin position="35"/>
        <end position="54"/>
    </location>
</feature>
<reference evidence="3" key="1">
    <citation type="journal article" date="2019" name="Int. J. Syst. Evol. Microbiol.">
        <title>The Global Catalogue of Microorganisms (GCM) 10K type strain sequencing project: providing services to taxonomists for standard genome sequencing and annotation.</title>
        <authorList>
            <consortium name="The Broad Institute Genomics Platform"/>
            <consortium name="The Broad Institute Genome Sequencing Center for Infectious Disease"/>
            <person name="Wu L."/>
            <person name="Ma J."/>
        </authorList>
    </citation>
    <scope>NUCLEOTIDE SEQUENCE [LARGE SCALE GENOMIC DNA]</scope>
    <source>
        <strain evidence="3">KCTC 23707</strain>
    </source>
</reference>
<sequence>MTTSPTIAVAGAGRRGAEAFRAAERHSRLVRRLRVATPFVAAAAVAAAALSAVLQPLSGDIHVDTTGIGVGGPTVAMDAPKMRGFNSQDRAYEVSARTARQTIADPNRIDLDELNARIELAQNGWAKLSSRNGLYQADTQVLDLHDNVRVISDKGDDATLQDARAEMKTGRIVTDKPVAIKLGGSDLTADRMEVLDSGDRVLFSGRVKMTLRRGADTANALRGALEPNGPPKAQTQ</sequence>
<name>A0ABW4K9D5_9HYPH</name>
<dbReference type="EMBL" id="JBHUER010000011">
    <property type="protein sequence ID" value="MFD1704789.1"/>
    <property type="molecule type" value="Genomic_DNA"/>
</dbReference>
<comment type="caution">
    <text evidence="2">The sequence shown here is derived from an EMBL/GenBank/DDBJ whole genome shotgun (WGS) entry which is preliminary data.</text>
</comment>
<dbReference type="Gene3D" id="2.60.450.10">
    <property type="entry name" value="Lipopolysaccharide (LPS) transport protein A like domain"/>
    <property type="match status" value="1"/>
</dbReference>
<organism evidence="2 3">
    <name type="scientific">Methylopila henanensis</name>
    <dbReference type="NCBI Taxonomy" id="873516"/>
    <lineage>
        <taxon>Bacteria</taxon>
        <taxon>Pseudomonadati</taxon>
        <taxon>Pseudomonadota</taxon>
        <taxon>Alphaproteobacteria</taxon>
        <taxon>Hyphomicrobiales</taxon>
        <taxon>Methylopilaceae</taxon>
        <taxon>Methylopila</taxon>
    </lineage>
</organism>
<keyword evidence="1" id="KW-1133">Transmembrane helix</keyword>
<gene>
    <name evidence="2" type="primary">lptC</name>
    <name evidence="2" type="ORF">ACFSCV_17415</name>
</gene>
<dbReference type="InterPro" id="IPR026265">
    <property type="entry name" value="LptC"/>
</dbReference>
<evidence type="ECO:0000313" key="2">
    <source>
        <dbReference type="EMBL" id="MFD1704789.1"/>
    </source>
</evidence>
<keyword evidence="3" id="KW-1185">Reference proteome</keyword>
<dbReference type="InterPro" id="IPR010664">
    <property type="entry name" value="LipoPS_assembly_LptC-rel"/>
</dbReference>
<protein>
    <submittedName>
        <fullName evidence="2">LPS export ABC transporter periplasmic protein LptC</fullName>
    </submittedName>
</protein>
<keyword evidence="1" id="KW-0812">Transmembrane</keyword>
<accession>A0ABW4K9D5</accession>
<evidence type="ECO:0000256" key="1">
    <source>
        <dbReference type="SAM" id="Phobius"/>
    </source>
</evidence>
<keyword evidence="1" id="KW-0472">Membrane</keyword>
<evidence type="ECO:0000313" key="3">
    <source>
        <dbReference type="Proteomes" id="UP001597308"/>
    </source>
</evidence>
<proteinExistence type="predicted"/>
<dbReference type="NCBIfam" id="TIGR04409">
    <property type="entry name" value="LptC_YrbK"/>
    <property type="match status" value="1"/>
</dbReference>